<protein>
    <recommendedName>
        <fullName evidence="4">DUF2568 domain-containing protein</fullName>
    </recommendedName>
</protein>
<keyword evidence="1" id="KW-0812">Transmembrane</keyword>
<reference evidence="2" key="2">
    <citation type="submission" date="2020-09" db="EMBL/GenBank/DDBJ databases">
        <authorList>
            <person name="Sun Q."/>
            <person name="Ohkuma M."/>
        </authorList>
    </citation>
    <scope>NUCLEOTIDE SEQUENCE</scope>
    <source>
        <strain evidence="2">JCM 19596</strain>
    </source>
</reference>
<feature type="transmembrane region" description="Helical" evidence="1">
    <location>
        <begin position="12"/>
        <end position="31"/>
    </location>
</feature>
<comment type="caution">
    <text evidence="2">The sequence shown here is derived from an EMBL/GenBank/DDBJ whole genome shotgun (WGS) entry which is preliminary data.</text>
</comment>
<dbReference type="AlphaFoldDB" id="A0A830FL15"/>
<reference evidence="2" key="1">
    <citation type="journal article" date="2014" name="Int. J. Syst. Evol. Microbiol.">
        <title>Complete genome sequence of Corynebacterium casei LMG S-19264T (=DSM 44701T), isolated from a smear-ripened cheese.</title>
        <authorList>
            <consortium name="US DOE Joint Genome Institute (JGI-PGF)"/>
            <person name="Walter F."/>
            <person name="Albersmeier A."/>
            <person name="Kalinowski J."/>
            <person name="Ruckert C."/>
        </authorList>
    </citation>
    <scope>NUCLEOTIDE SEQUENCE</scope>
    <source>
        <strain evidence="2">JCM 19596</strain>
    </source>
</reference>
<evidence type="ECO:0000313" key="2">
    <source>
        <dbReference type="EMBL" id="GGL63006.1"/>
    </source>
</evidence>
<dbReference type="InterPro" id="IPR021214">
    <property type="entry name" value="DUF2568"/>
</dbReference>
<keyword evidence="1" id="KW-0472">Membrane</keyword>
<dbReference type="Proteomes" id="UP000607197">
    <property type="component" value="Unassembled WGS sequence"/>
</dbReference>
<evidence type="ECO:0000313" key="3">
    <source>
        <dbReference type="Proteomes" id="UP000607197"/>
    </source>
</evidence>
<evidence type="ECO:0008006" key="4">
    <source>
        <dbReference type="Google" id="ProtNLM"/>
    </source>
</evidence>
<feature type="transmembrane region" description="Helical" evidence="1">
    <location>
        <begin position="73"/>
        <end position="100"/>
    </location>
</feature>
<organism evidence="2 3">
    <name type="scientific">Halocalculus aciditolerans</name>
    <dbReference type="NCBI Taxonomy" id="1383812"/>
    <lineage>
        <taxon>Archaea</taxon>
        <taxon>Methanobacteriati</taxon>
        <taxon>Methanobacteriota</taxon>
        <taxon>Stenosarchaea group</taxon>
        <taxon>Halobacteria</taxon>
        <taxon>Halobacteriales</taxon>
        <taxon>Halobacteriaceae</taxon>
        <taxon>Halocalculus</taxon>
    </lineage>
</organism>
<keyword evidence="1" id="KW-1133">Transmembrane helix</keyword>
<accession>A0A830FL15</accession>
<gene>
    <name evidence="2" type="ORF">GCM10009039_21160</name>
</gene>
<dbReference type="RefSeq" id="WP_188978706.1">
    <property type="nucleotide sequence ID" value="NZ_BMPG01000002.1"/>
</dbReference>
<keyword evidence="3" id="KW-1185">Reference proteome</keyword>
<evidence type="ECO:0000256" key="1">
    <source>
        <dbReference type="SAM" id="Phobius"/>
    </source>
</evidence>
<sequence>MSSESPSVSVALAARFLLELGALAALGYWGWVAGDTVASRAVLAAGAPLAAAVVWGAFVAPRARYRLADPARLLVELAVFGAATAGLSLAVSAAAAFAYAALVAVDEAWLAARGER</sequence>
<name>A0A830FL15_9EURY</name>
<dbReference type="Pfam" id="PF10823">
    <property type="entry name" value="DUF2568"/>
    <property type="match status" value="1"/>
</dbReference>
<proteinExistence type="predicted"/>
<feature type="transmembrane region" description="Helical" evidence="1">
    <location>
        <begin position="37"/>
        <end position="61"/>
    </location>
</feature>
<dbReference type="EMBL" id="BMPG01000002">
    <property type="protein sequence ID" value="GGL63006.1"/>
    <property type="molecule type" value="Genomic_DNA"/>
</dbReference>